<proteinExistence type="predicted"/>
<dbReference type="AlphaFoldDB" id="A0A645C9L9"/>
<dbReference type="AntiFam" id="ANF00154">
    <property type="entry name" value="Shadow ORF (opposite mnmG)"/>
</dbReference>
<reference evidence="1" key="1">
    <citation type="submission" date="2019-08" db="EMBL/GenBank/DDBJ databases">
        <authorList>
            <person name="Kucharzyk K."/>
            <person name="Murdoch R.W."/>
            <person name="Higgins S."/>
            <person name="Loffler F."/>
        </authorList>
    </citation>
    <scope>NUCLEOTIDE SEQUENCE</scope>
</reference>
<comment type="caution">
    <text evidence="1">The sequence shown here is derived from an EMBL/GenBank/DDBJ whole genome shotgun (WGS) entry which is preliminary data.</text>
</comment>
<evidence type="ECO:0000313" key="1">
    <source>
        <dbReference type="EMBL" id="MPM73054.1"/>
    </source>
</evidence>
<dbReference type="EMBL" id="VSSQ01025123">
    <property type="protein sequence ID" value="MPM73054.1"/>
    <property type="molecule type" value="Genomic_DNA"/>
</dbReference>
<organism evidence="1">
    <name type="scientific">bioreactor metagenome</name>
    <dbReference type="NCBI Taxonomy" id="1076179"/>
    <lineage>
        <taxon>unclassified sequences</taxon>
        <taxon>metagenomes</taxon>
        <taxon>ecological metagenomes</taxon>
    </lineage>
</organism>
<name>A0A645C9L9_9ZZZZ</name>
<accession>A0A645C9L9</accession>
<protein>
    <submittedName>
        <fullName evidence="1">Uncharacterized protein</fullName>
    </submittedName>
</protein>
<sequence>MVAALIHLRAERMHRGAFAGVEHAHLNQRIIRGKPHLAAHGVDFPHEMALSRAADGRITGHEPHRVEI</sequence>
<gene>
    <name evidence="1" type="ORF">SDC9_120030</name>
</gene>